<dbReference type="InterPro" id="IPR002502">
    <property type="entry name" value="Amidase_domain"/>
</dbReference>
<evidence type="ECO:0000256" key="4">
    <source>
        <dbReference type="ARBA" id="ARBA00023316"/>
    </source>
</evidence>
<feature type="domain" description="N-acetylmuramoyl-L-alanine amidase" evidence="5">
    <location>
        <begin position="10"/>
        <end position="143"/>
    </location>
</feature>
<dbReference type="Pfam" id="PF01510">
    <property type="entry name" value="Amidase_2"/>
    <property type="match status" value="1"/>
</dbReference>
<dbReference type="Proteomes" id="UP001144205">
    <property type="component" value="Unassembled WGS sequence"/>
</dbReference>
<gene>
    <name evidence="6" type="primary">ampD</name>
    <name evidence="6" type="ORF">STA1M1_11520</name>
</gene>
<sequence>MTDGIIACPSPNFGPRRDGLTPELVVIHYTAMPGAEEALERLCAPEHEVSAHYLIGRDGRLWQLVDEEMRAWHAGAGSWAGQGDVNSQSIGIELDNSGLFPFSEPQMRRLELLLSNILRRWAIPPEGVIGHQDMAPARKGDPGRRFDWRRLALGNLSVWPDPGTPAPPDPSRFLADLSAFGYPADAGLAPVLEAARARFRPFAQGPLNPDDMALAAGLALDRSGPAT</sequence>
<dbReference type="EC" id="3.5.1.28" evidence="2"/>
<evidence type="ECO:0000256" key="3">
    <source>
        <dbReference type="ARBA" id="ARBA00022801"/>
    </source>
</evidence>
<proteinExistence type="predicted"/>
<dbReference type="SUPFAM" id="SSF55846">
    <property type="entry name" value="N-acetylmuramoyl-L-alanine amidase-like"/>
    <property type="match status" value="1"/>
</dbReference>
<evidence type="ECO:0000259" key="5">
    <source>
        <dbReference type="SMART" id="SM00644"/>
    </source>
</evidence>
<protein>
    <recommendedName>
        <fullName evidence="2">N-acetylmuramoyl-L-alanine amidase</fullName>
        <ecNumber evidence="2">3.5.1.28</ecNumber>
    </recommendedName>
</protein>
<dbReference type="RefSeq" id="WP_281841274.1">
    <property type="nucleotide sequence ID" value="NZ_BROH01000002.1"/>
</dbReference>
<keyword evidence="4" id="KW-0961">Cell wall biogenesis/degradation</keyword>
<dbReference type="SMART" id="SM00644">
    <property type="entry name" value="Ami_2"/>
    <property type="match status" value="1"/>
</dbReference>
<keyword evidence="7" id="KW-1185">Reference proteome</keyword>
<evidence type="ECO:0000313" key="7">
    <source>
        <dbReference type="Proteomes" id="UP001144205"/>
    </source>
</evidence>
<dbReference type="InterPro" id="IPR051206">
    <property type="entry name" value="NAMLAA_amidase_2"/>
</dbReference>
<comment type="caution">
    <text evidence="6">The sequence shown here is derived from an EMBL/GenBank/DDBJ whole genome shotgun (WGS) entry which is preliminary data.</text>
</comment>
<dbReference type="Gene3D" id="3.40.80.10">
    <property type="entry name" value="Peptidoglycan recognition protein-like"/>
    <property type="match status" value="1"/>
</dbReference>
<name>A0ABQ5LRD6_9RHOB</name>
<dbReference type="InterPro" id="IPR036505">
    <property type="entry name" value="Amidase/PGRP_sf"/>
</dbReference>
<accession>A0ABQ5LRD6</accession>
<reference evidence="6" key="1">
    <citation type="journal article" date="2023" name="Int. J. Syst. Evol. Microbiol.">
        <title>Sinisalibacter aestuarii sp. nov., isolated from estuarine sediment of the Arakawa River.</title>
        <authorList>
            <person name="Arafat S.T."/>
            <person name="Hirano S."/>
            <person name="Sato A."/>
            <person name="Takeuchi K."/>
            <person name="Yasuda T."/>
            <person name="Terahara T."/>
            <person name="Hamada M."/>
            <person name="Kobayashi T."/>
        </authorList>
    </citation>
    <scope>NUCLEOTIDE SEQUENCE</scope>
    <source>
        <strain evidence="6">B-399</strain>
    </source>
</reference>
<dbReference type="CDD" id="cd06583">
    <property type="entry name" value="PGRP"/>
    <property type="match status" value="1"/>
</dbReference>
<keyword evidence="3" id="KW-0378">Hydrolase</keyword>
<dbReference type="EMBL" id="BROH01000002">
    <property type="protein sequence ID" value="GKY87283.1"/>
    <property type="molecule type" value="Genomic_DNA"/>
</dbReference>
<evidence type="ECO:0000256" key="2">
    <source>
        <dbReference type="ARBA" id="ARBA00011901"/>
    </source>
</evidence>
<evidence type="ECO:0000313" key="6">
    <source>
        <dbReference type="EMBL" id="GKY87283.1"/>
    </source>
</evidence>
<organism evidence="6 7">
    <name type="scientific">Sinisalibacter aestuarii</name>
    <dbReference type="NCBI Taxonomy" id="2949426"/>
    <lineage>
        <taxon>Bacteria</taxon>
        <taxon>Pseudomonadati</taxon>
        <taxon>Pseudomonadota</taxon>
        <taxon>Alphaproteobacteria</taxon>
        <taxon>Rhodobacterales</taxon>
        <taxon>Roseobacteraceae</taxon>
        <taxon>Sinisalibacter</taxon>
    </lineage>
</organism>
<dbReference type="PANTHER" id="PTHR30417">
    <property type="entry name" value="N-ACETYLMURAMOYL-L-ALANINE AMIDASE AMID"/>
    <property type="match status" value="1"/>
</dbReference>
<dbReference type="PANTHER" id="PTHR30417:SF1">
    <property type="entry name" value="N-ACETYLMURAMOYL-L-ALANINE AMIDASE AMID"/>
    <property type="match status" value="1"/>
</dbReference>
<comment type="catalytic activity">
    <reaction evidence="1">
        <text>Hydrolyzes the link between N-acetylmuramoyl residues and L-amino acid residues in certain cell-wall glycopeptides.</text>
        <dbReference type="EC" id="3.5.1.28"/>
    </reaction>
</comment>
<evidence type="ECO:0000256" key="1">
    <source>
        <dbReference type="ARBA" id="ARBA00001561"/>
    </source>
</evidence>